<reference evidence="6" key="1">
    <citation type="submission" date="2015-02" db="EMBL/GenBank/DDBJ databases">
        <title>Draft Genome of Frankia sp. CpI1-S.</title>
        <authorList>
            <person name="Oshone R.T."/>
            <person name="Ngom M."/>
            <person name="Ghodhbane-Gtari F."/>
            <person name="Gtari M."/>
            <person name="Morris K."/>
            <person name="Thomas K."/>
            <person name="Sen A."/>
            <person name="Tisa L.S."/>
        </authorList>
    </citation>
    <scope>NUCLEOTIDE SEQUENCE [LARGE SCALE GENOMIC DNA]</scope>
    <source>
        <strain evidence="6">CpI1-S</strain>
    </source>
</reference>
<dbReference type="AlphaFoldDB" id="A0A0D8BF22"/>
<organism evidence="5 6">
    <name type="scientific">Frankia torreyi</name>
    <dbReference type="NCBI Taxonomy" id="1856"/>
    <lineage>
        <taxon>Bacteria</taxon>
        <taxon>Bacillati</taxon>
        <taxon>Actinomycetota</taxon>
        <taxon>Actinomycetes</taxon>
        <taxon>Frankiales</taxon>
        <taxon>Frankiaceae</taxon>
        <taxon>Frankia</taxon>
    </lineage>
</organism>
<dbReference type="GO" id="GO:0030973">
    <property type="term" value="F:molybdate ion binding"/>
    <property type="evidence" value="ECO:0007669"/>
    <property type="project" value="TreeGrafter"/>
</dbReference>
<dbReference type="Pfam" id="PF13531">
    <property type="entry name" value="SBP_bac_11"/>
    <property type="match status" value="1"/>
</dbReference>
<protein>
    <submittedName>
        <fullName evidence="5">Molybdenum ABC transporter, periplasmic molybdate-binding protein</fullName>
    </submittedName>
</protein>
<evidence type="ECO:0000256" key="1">
    <source>
        <dbReference type="ARBA" id="ARBA00009175"/>
    </source>
</evidence>
<proteinExistence type="inferred from homology"/>
<dbReference type="SUPFAM" id="SSF53850">
    <property type="entry name" value="Periplasmic binding protein-like II"/>
    <property type="match status" value="1"/>
</dbReference>
<dbReference type="Proteomes" id="UP000032545">
    <property type="component" value="Unassembled WGS sequence"/>
</dbReference>
<dbReference type="PATRIC" id="fig|1502723.3.peg.2038"/>
<keyword evidence="2 4" id="KW-0479">Metal-binding</keyword>
<feature type="binding site" evidence="4">
    <location>
        <position position="148"/>
    </location>
    <ligand>
        <name>molybdate</name>
        <dbReference type="ChEBI" id="CHEBI:36264"/>
    </ligand>
</feature>
<feature type="binding site" evidence="4">
    <location>
        <position position="69"/>
    </location>
    <ligand>
        <name>molybdate</name>
        <dbReference type="ChEBI" id="CHEBI:36264"/>
    </ligand>
</feature>
<evidence type="ECO:0000256" key="2">
    <source>
        <dbReference type="ARBA" id="ARBA00022723"/>
    </source>
</evidence>
<evidence type="ECO:0000256" key="3">
    <source>
        <dbReference type="ARBA" id="ARBA00022729"/>
    </source>
</evidence>
<evidence type="ECO:0000256" key="4">
    <source>
        <dbReference type="PIRSR" id="PIRSR004846-1"/>
    </source>
</evidence>
<keyword evidence="6" id="KW-1185">Reference proteome</keyword>
<dbReference type="GO" id="GO:0015689">
    <property type="term" value="P:molybdate ion transport"/>
    <property type="evidence" value="ECO:0007669"/>
    <property type="project" value="InterPro"/>
</dbReference>
<dbReference type="EMBL" id="JYFN01000020">
    <property type="protein sequence ID" value="KJE22721.1"/>
    <property type="molecule type" value="Genomic_DNA"/>
</dbReference>
<dbReference type="PANTHER" id="PTHR30632">
    <property type="entry name" value="MOLYBDATE-BINDING PERIPLASMIC PROTEIN"/>
    <property type="match status" value="1"/>
</dbReference>
<reference evidence="5 6" key="2">
    <citation type="journal article" date="2016" name="Genome Announc.">
        <title>Permanent Draft Genome Sequences for Two Variants of Frankia sp. Strain CpI1, the First Frankia Strain Isolated from Root Nodules of Comptonia peregrina.</title>
        <authorList>
            <person name="Oshone R."/>
            <person name="Hurst S.G.IV."/>
            <person name="Abebe-Akele F."/>
            <person name="Simpson S."/>
            <person name="Morris K."/>
            <person name="Thomas W.K."/>
            <person name="Tisa L.S."/>
        </authorList>
    </citation>
    <scope>NUCLEOTIDE SEQUENCE [LARGE SCALE GENOMIC DNA]</scope>
    <source>
        <strain evidence="6">CpI1-S</strain>
    </source>
</reference>
<comment type="similarity">
    <text evidence="1">Belongs to the bacterial solute-binding protein ModA family.</text>
</comment>
<sequence>MAASSGIAGMGGHGMSGMGGMGGMAAASTAPGSVLVLAPGTLATVLPMVDKEFVHAHPAASVSPSFGHSPAQVIQVKQGSPGDVLLTVGAESMAEAKKDGLLAGDSTVFGRNRLEIIVPAGNRKGVHTLADLAKPGLTVVLPDESTPAGVYADRALAKAGVTVKPASKELGSPDVAQKVATGNADAGIAFVTDVKAGGSKVTGIDIPDADQVPAEYRAAVLKNAKHAAAAGMFVSFLSSPTAQQQFRQFGFLAP</sequence>
<dbReference type="PANTHER" id="PTHR30632:SF0">
    <property type="entry name" value="SULFATE-BINDING PROTEIN"/>
    <property type="match status" value="1"/>
</dbReference>
<comment type="caution">
    <text evidence="5">The sequence shown here is derived from an EMBL/GenBank/DDBJ whole genome shotgun (WGS) entry which is preliminary data.</text>
</comment>
<dbReference type="GO" id="GO:0046872">
    <property type="term" value="F:metal ion binding"/>
    <property type="evidence" value="ECO:0007669"/>
    <property type="project" value="UniProtKB-KW"/>
</dbReference>
<dbReference type="InterPro" id="IPR005950">
    <property type="entry name" value="ModA"/>
</dbReference>
<name>A0A0D8BF22_9ACTN</name>
<gene>
    <name evidence="5" type="ORF">FF36_02900</name>
</gene>
<evidence type="ECO:0000313" key="6">
    <source>
        <dbReference type="Proteomes" id="UP000032545"/>
    </source>
</evidence>
<accession>A0A0D8BF22</accession>
<keyword evidence="4" id="KW-0500">Molybdenum</keyword>
<dbReference type="InterPro" id="IPR050682">
    <property type="entry name" value="ModA/WtpA"/>
</dbReference>
<dbReference type="PIRSF" id="PIRSF004846">
    <property type="entry name" value="ModA"/>
    <property type="match status" value="1"/>
</dbReference>
<dbReference type="Gene3D" id="3.40.190.10">
    <property type="entry name" value="Periplasmic binding protein-like II"/>
    <property type="match status" value="2"/>
</dbReference>
<keyword evidence="3" id="KW-0732">Signal</keyword>
<dbReference type="NCBIfam" id="TIGR01256">
    <property type="entry name" value="modA"/>
    <property type="match status" value="1"/>
</dbReference>
<evidence type="ECO:0000313" key="5">
    <source>
        <dbReference type="EMBL" id="KJE22721.1"/>
    </source>
</evidence>